<evidence type="ECO:0000313" key="3">
    <source>
        <dbReference type="Proteomes" id="UP001207918"/>
    </source>
</evidence>
<sequence length="120" mass="12945">MIVCLAAVGCAPSDDADPDINLQWEITPNPPSAGMAQLDFTLRDSTEQLIKGAEVKLEGNMSHPGMQPVLTTAEEIAPGKYSANIKFTMGGDWFILVKSTLADGREVRKQIEIAGVRSEK</sequence>
<dbReference type="Gene3D" id="2.60.40.10">
    <property type="entry name" value="Immunoglobulins"/>
    <property type="match status" value="1"/>
</dbReference>
<proteinExistence type="predicted"/>
<feature type="domain" description="YtkA-like" evidence="1">
    <location>
        <begin position="25"/>
        <end position="97"/>
    </location>
</feature>
<dbReference type="RefSeq" id="WP_265766634.1">
    <property type="nucleotide sequence ID" value="NZ_JAGGJA010000008.1"/>
</dbReference>
<evidence type="ECO:0000313" key="2">
    <source>
        <dbReference type="EMBL" id="MCW9707845.1"/>
    </source>
</evidence>
<organism evidence="2 3">
    <name type="scientific">Fodinibius salsisoli</name>
    <dbReference type="NCBI Taxonomy" id="2820877"/>
    <lineage>
        <taxon>Bacteria</taxon>
        <taxon>Pseudomonadati</taxon>
        <taxon>Balneolota</taxon>
        <taxon>Balneolia</taxon>
        <taxon>Balneolales</taxon>
        <taxon>Balneolaceae</taxon>
        <taxon>Fodinibius</taxon>
    </lineage>
</organism>
<dbReference type="InterPro" id="IPR013783">
    <property type="entry name" value="Ig-like_fold"/>
</dbReference>
<keyword evidence="3" id="KW-1185">Reference proteome</keyword>
<evidence type="ECO:0000259" key="1">
    <source>
        <dbReference type="Pfam" id="PF13115"/>
    </source>
</evidence>
<dbReference type="Pfam" id="PF13115">
    <property type="entry name" value="YtkA"/>
    <property type="match status" value="1"/>
</dbReference>
<gene>
    <name evidence="2" type="ORF">J6I44_13330</name>
</gene>
<reference evidence="2 3" key="1">
    <citation type="submission" date="2021-03" db="EMBL/GenBank/DDBJ databases">
        <title>Aliifodinibius sp. nov., a new bacterium isolated from saline soil.</title>
        <authorList>
            <person name="Galisteo C."/>
            <person name="De La Haba R."/>
            <person name="Sanchez-Porro C."/>
            <person name="Ventosa A."/>
        </authorList>
    </citation>
    <scope>NUCLEOTIDE SEQUENCE [LARGE SCALE GENOMIC DNA]</scope>
    <source>
        <strain evidence="2 3">1BSP15-2V2</strain>
    </source>
</reference>
<accession>A0ABT3PPQ2</accession>
<protein>
    <submittedName>
        <fullName evidence="2">FixH family protein</fullName>
    </submittedName>
</protein>
<dbReference type="InterPro" id="IPR032693">
    <property type="entry name" value="YtkA-like_dom"/>
</dbReference>
<comment type="caution">
    <text evidence="2">The sequence shown here is derived from an EMBL/GenBank/DDBJ whole genome shotgun (WGS) entry which is preliminary data.</text>
</comment>
<dbReference type="Proteomes" id="UP001207918">
    <property type="component" value="Unassembled WGS sequence"/>
</dbReference>
<dbReference type="EMBL" id="JAGGJA010000008">
    <property type="protein sequence ID" value="MCW9707845.1"/>
    <property type="molecule type" value="Genomic_DNA"/>
</dbReference>
<name>A0ABT3PPQ2_9BACT</name>